<sequence length="362" mass="42699">MEKLKIKGNVILWMVGTQKWLITFEELNHSYVCNRHPHTNKQLSRATQNKIIEILRGVASVWWISTLKKMKNYHKIPLSRLSLLKKLGTKLGSGKYASVYRYNSYAVKVINHRFYKNLPRIDGKLEAKILTILRDRITYALLSPNIIGIYQYTQDKKTDYIVLEKLDRTFWDYLQSNPKERIVKGIILQVLFSITILQHVLPGFRHNDLKVDNILLDFTQRKKITLRYKGYYWILPSDIPLVKIADFDYAYIPKLCNNPKVGTGHARSFGCTKTPSKIYDTHLFLNSLYSYRHNLSPILQEWLQQLPKETRGNENTGVKFGRLRIPEKWEKKIRNPLYILVSRFFSEFRITQPMYPMWGLAV</sequence>
<dbReference type="PROSITE" id="PS00108">
    <property type="entry name" value="PROTEIN_KINASE_ST"/>
    <property type="match status" value="1"/>
</dbReference>
<dbReference type="InterPro" id="IPR045269">
    <property type="entry name" value="Atg1-like"/>
</dbReference>
<keyword evidence="2" id="KW-0808">Transferase</keyword>
<dbReference type="Pfam" id="PF00069">
    <property type="entry name" value="Pkinase"/>
    <property type="match status" value="1"/>
</dbReference>
<evidence type="ECO:0000259" key="1">
    <source>
        <dbReference type="PROSITE" id="PS50011"/>
    </source>
</evidence>
<gene>
    <name evidence="2" type="ORF">LCMAC201_02690</name>
</gene>
<dbReference type="SUPFAM" id="SSF56112">
    <property type="entry name" value="Protein kinase-like (PK-like)"/>
    <property type="match status" value="1"/>
</dbReference>
<proteinExistence type="predicted"/>
<dbReference type="InterPro" id="IPR000719">
    <property type="entry name" value="Prot_kinase_dom"/>
</dbReference>
<dbReference type="InterPro" id="IPR011009">
    <property type="entry name" value="Kinase-like_dom_sf"/>
</dbReference>
<keyword evidence="2" id="KW-0418">Kinase</keyword>
<name>A0A481YW67_9VIRU</name>
<dbReference type="PANTHER" id="PTHR24348">
    <property type="entry name" value="SERINE/THREONINE-PROTEIN KINASE UNC-51-RELATED"/>
    <property type="match status" value="1"/>
</dbReference>
<dbReference type="InterPro" id="IPR008271">
    <property type="entry name" value="Ser/Thr_kinase_AS"/>
</dbReference>
<protein>
    <submittedName>
        <fullName evidence="2">Putative serine/threonine protein kinase</fullName>
    </submittedName>
</protein>
<dbReference type="PANTHER" id="PTHR24348:SF68">
    <property type="entry name" value="SERINE_THREONINE-PROTEIN KINASE ATG1C"/>
    <property type="match status" value="1"/>
</dbReference>
<dbReference type="PROSITE" id="PS50011">
    <property type="entry name" value="PROTEIN_KINASE_DOM"/>
    <property type="match status" value="1"/>
</dbReference>
<accession>A0A481YW67</accession>
<dbReference type="SMART" id="SM00220">
    <property type="entry name" value="S_TKc"/>
    <property type="match status" value="1"/>
</dbReference>
<keyword evidence="2" id="KW-0723">Serine/threonine-protein kinase</keyword>
<dbReference type="Gene3D" id="1.10.510.10">
    <property type="entry name" value="Transferase(Phosphotransferase) domain 1"/>
    <property type="match status" value="1"/>
</dbReference>
<organism evidence="2">
    <name type="scientific">Marseillevirus LCMAC201</name>
    <dbReference type="NCBI Taxonomy" id="2506605"/>
    <lineage>
        <taxon>Viruses</taxon>
        <taxon>Varidnaviria</taxon>
        <taxon>Bamfordvirae</taxon>
        <taxon>Nucleocytoviricota</taxon>
        <taxon>Megaviricetes</taxon>
        <taxon>Pimascovirales</taxon>
        <taxon>Pimascovirales incertae sedis</taxon>
        <taxon>Marseilleviridae</taxon>
    </lineage>
</organism>
<dbReference type="EMBL" id="MK500349">
    <property type="protein sequence ID" value="QBK87359.1"/>
    <property type="molecule type" value="Genomic_DNA"/>
</dbReference>
<dbReference type="GO" id="GO:0004674">
    <property type="term" value="F:protein serine/threonine kinase activity"/>
    <property type="evidence" value="ECO:0007669"/>
    <property type="project" value="UniProtKB-KW"/>
</dbReference>
<dbReference type="GO" id="GO:0005524">
    <property type="term" value="F:ATP binding"/>
    <property type="evidence" value="ECO:0007669"/>
    <property type="project" value="InterPro"/>
</dbReference>
<reference evidence="2" key="1">
    <citation type="journal article" date="2019" name="MBio">
        <title>Virus Genomes from Deep Sea Sediments Expand the Ocean Megavirome and Support Independent Origins of Viral Gigantism.</title>
        <authorList>
            <person name="Backstrom D."/>
            <person name="Yutin N."/>
            <person name="Jorgensen S.L."/>
            <person name="Dharamshi J."/>
            <person name="Homa F."/>
            <person name="Zaremba-Niedwiedzka K."/>
            <person name="Spang A."/>
            <person name="Wolf Y.I."/>
            <person name="Koonin E.V."/>
            <person name="Ettema T.J."/>
        </authorList>
    </citation>
    <scope>NUCLEOTIDE SEQUENCE</scope>
</reference>
<feature type="domain" description="Protein kinase" evidence="1">
    <location>
        <begin position="85"/>
        <end position="362"/>
    </location>
</feature>
<evidence type="ECO:0000313" key="2">
    <source>
        <dbReference type="EMBL" id="QBK87359.1"/>
    </source>
</evidence>